<protein>
    <submittedName>
        <fullName evidence="1">Uncharacterized protein</fullName>
    </submittedName>
</protein>
<gene>
    <name evidence="1" type="ORF">LCGC14_1113270</name>
</gene>
<evidence type="ECO:0000313" key="1">
    <source>
        <dbReference type="EMBL" id="KKN02886.1"/>
    </source>
</evidence>
<organism evidence="1">
    <name type="scientific">marine sediment metagenome</name>
    <dbReference type="NCBI Taxonomy" id="412755"/>
    <lineage>
        <taxon>unclassified sequences</taxon>
        <taxon>metagenomes</taxon>
        <taxon>ecological metagenomes</taxon>
    </lineage>
</organism>
<name>A0A0F9PP97_9ZZZZ</name>
<accession>A0A0F9PP97</accession>
<proteinExistence type="predicted"/>
<comment type="caution">
    <text evidence="1">The sequence shown here is derived from an EMBL/GenBank/DDBJ whole genome shotgun (WGS) entry which is preliminary data.</text>
</comment>
<sequence>MGVSLSLTRLLMLIAESATKFETLIGYPDMDEVLFIFDPTLDPSWDPENSVGSIRIDWSLDTYICNFGEDEMFFTDPMDCIFWILGKEIE</sequence>
<dbReference type="AlphaFoldDB" id="A0A0F9PP97"/>
<dbReference type="EMBL" id="LAZR01005096">
    <property type="protein sequence ID" value="KKN02886.1"/>
    <property type="molecule type" value="Genomic_DNA"/>
</dbReference>
<reference evidence="1" key="1">
    <citation type="journal article" date="2015" name="Nature">
        <title>Complex archaea that bridge the gap between prokaryotes and eukaryotes.</title>
        <authorList>
            <person name="Spang A."/>
            <person name="Saw J.H."/>
            <person name="Jorgensen S.L."/>
            <person name="Zaremba-Niedzwiedzka K."/>
            <person name="Martijn J."/>
            <person name="Lind A.E."/>
            <person name="van Eijk R."/>
            <person name="Schleper C."/>
            <person name="Guy L."/>
            <person name="Ettema T.J."/>
        </authorList>
    </citation>
    <scope>NUCLEOTIDE SEQUENCE</scope>
</reference>